<sequence>MKNNRWIMTGPKVDSGKIAQRMIRIRLSLTYQIINIFTN</sequence>
<gene>
    <name evidence="1" type="ORF">FHU10_3972</name>
</gene>
<reference evidence="1" key="1">
    <citation type="submission" date="2019-06" db="EMBL/GenBank/DDBJ databases">
        <authorList>
            <person name="Deangelis K."/>
            <person name="Huntemann M."/>
            <person name="Clum A."/>
            <person name="Pillay M."/>
            <person name="Palaniappan K."/>
            <person name="Varghese N."/>
            <person name="Mikhailova N."/>
            <person name="Stamatis D."/>
            <person name="Reddy T."/>
            <person name="Daum C."/>
            <person name="Shapiro N."/>
            <person name="Ivanova N."/>
            <person name="Kyrpides N."/>
            <person name="Woyke T."/>
        </authorList>
    </citation>
    <scope>NUCLEOTIDE SEQUENCE [LARGE SCALE GENOMIC DNA]</scope>
    <source>
        <strain evidence="1">128R</strain>
    </source>
</reference>
<organism evidence="1">
    <name type="scientific">Serratia fonticola</name>
    <dbReference type="NCBI Taxonomy" id="47917"/>
    <lineage>
        <taxon>Bacteria</taxon>
        <taxon>Pseudomonadati</taxon>
        <taxon>Pseudomonadota</taxon>
        <taxon>Gammaproteobacteria</taxon>
        <taxon>Enterobacterales</taxon>
        <taxon>Yersiniaceae</taxon>
        <taxon>Serratia</taxon>
    </lineage>
</organism>
<protein>
    <submittedName>
        <fullName evidence="1">Uncharacterized protein</fullName>
    </submittedName>
</protein>
<comment type="caution">
    <text evidence="1">The sequence shown here is derived from an EMBL/GenBank/DDBJ whole genome shotgun (WGS) entry which is preliminary data.</text>
</comment>
<reference evidence="1" key="2">
    <citation type="submission" date="2019-08" db="EMBL/GenBank/DDBJ databases">
        <title>Investigation of anaerobic lignin degradation for improved lignocellulosic biofuels.</title>
        <authorList>
            <person name="Deangelis K.PhD."/>
        </authorList>
    </citation>
    <scope>NUCLEOTIDE SEQUENCE [LARGE SCALE GENOMIC DNA]</scope>
    <source>
        <strain evidence="1">128R</strain>
    </source>
</reference>
<accession>A0A559T9Q5</accession>
<evidence type="ECO:0000313" key="1">
    <source>
        <dbReference type="EMBL" id="TVZ71345.1"/>
    </source>
</evidence>
<dbReference type="AlphaFoldDB" id="A0A559T9Q5"/>
<name>A0A559T9Q5_SERFO</name>
<proteinExistence type="predicted"/>
<dbReference type="EMBL" id="VISQ01000001">
    <property type="protein sequence ID" value="TVZ71345.1"/>
    <property type="molecule type" value="Genomic_DNA"/>
</dbReference>